<dbReference type="Gene3D" id="2.60.120.650">
    <property type="entry name" value="Cupin"/>
    <property type="match status" value="1"/>
</dbReference>
<dbReference type="Proteomes" id="UP000762676">
    <property type="component" value="Unassembled WGS sequence"/>
</dbReference>
<evidence type="ECO:0000256" key="1">
    <source>
        <dbReference type="SAM" id="SignalP"/>
    </source>
</evidence>
<keyword evidence="3" id="KW-1185">Reference proteome</keyword>
<dbReference type="EMBL" id="BMAT01008665">
    <property type="protein sequence ID" value="GFR90352.1"/>
    <property type="molecule type" value="Genomic_DNA"/>
</dbReference>
<name>A0AAV4GXD5_9GAST</name>
<reference evidence="2 3" key="1">
    <citation type="journal article" date="2021" name="Elife">
        <title>Chloroplast acquisition without the gene transfer in kleptoplastic sea slugs, Plakobranchus ocellatus.</title>
        <authorList>
            <person name="Maeda T."/>
            <person name="Takahashi S."/>
            <person name="Yoshida T."/>
            <person name="Shimamura S."/>
            <person name="Takaki Y."/>
            <person name="Nagai Y."/>
            <person name="Toyoda A."/>
            <person name="Suzuki Y."/>
            <person name="Arimoto A."/>
            <person name="Ishii H."/>
            <person name="Satoh N."/>
            <person name="Nishiyama T."/>
            <person name="Hasebe M."/>
            <person name="Maruyama T."/>
            <person name="Minagawa J."/>
            <person name="Obokata J."/>
            <person name="Shigenobu S."/>
        </authorList>
    </citation>
    <scope>NUCLEOTIDE SEQUENCE [LARGE SCALE GENOMIC DNA]</scope>
</reference>
<keyword evidence="1" id="KW-0732">Signal</keyword>
<comment type="caution">
    <text evidence="2">The sequence shown here is derived from an EMBL/GenBank/DDBJ whole genome shotgun (WGS) entry which is preliminary data.</text>
</comment>
<organism evidence="2 3">
    <name type="scientific">Elysia marginata</name>
    <dbReference type="NCBI Taxonomy" id="1093978"/>
    <lineage>
        <taxon>Eukaryota</taxon>
        <taxon>Metazoa</taxon>
        <taxon>Spiralia</taxon>
        <taxon>Lophotrochozoa</taxon>
        <taxon>Mollusca</taxon>
        <taxon>Gastropoda</taxon>
        <taxon>Heterobranchia</taxon>
        <taxon>Euthyneura</taxon>
        <taxon>Panpulmonata</taxon>
        <taxon>Sacoglossa</taxon>
        <taxon>Placobranchoidea</taxon>
        <taxon>Plakobranchidae</taxon>
        <taxon>Elysia</taxon>
    </lineage>
</organism>
<gene>
    <name evidence="2" type="ORF">ElyMa_004302100</name>
</gene>
<protein>
    <submittedName>
        <fullName evidence="2">JmjC domain-containing protein 8-like</fullName>
    </submittedName>
</protein>
<feature type="chain" id="PRO_5043898733" evidence="1">
    <location>
        <begin position="19"/>
        <end position="148"/>
    </location>
</feature>
<dbReference type="AlphaFoldDB" id="A0AAV4GXD5"/>
<accession>A0AAV4GXD5</accession>
<feature type="signal peptide" evidence="1">
    <location>
        <begin position="1"/>
        <end position="18"/>
    </location>
</feature>
<evidence type="ECO:0000313" key="2">
    <source>
        <dbReference type="EMBL" id="GFR90352.1"/>
    </source>
</evidence>
<evidence type="ECO:0000313" key="3">
    <source>
        <dbReference type="Proteomes" id="UP000762676"/>
    </source>
</evidence>
<sequence length="148" mass="16806">MTLTRIIFVLLTLNSIDSEKANILDVDQDDGGWFTDEKDKLAYPGPCDIEVRDAAGLSQEEFLQRYAFHAPVVIRGATDNKIFQNKCRKDAMMNKYASKRITLSSANTHSYTKAEVTLEHYVEHVMKPQSLETWGNGKLYNNESKSNV</sequence>
<proteinExistence type="predicted"/>